<reference evidence="2 3" key="1">
    <citation type="journal article" date="2014" name="Agronomy (Basel)">
        <title>A Draft Genome Sequence for Ensete ventricosum, the Drought-Tolerant Tree Against Hunger.</title>
        <authorList>
            <person name="Harrison J."/>
            <person name="Moore K.A."/>
            <person name="Paszkiewicz K."/>
            <person name="Jones T."/>
            <person name="Grant M."/>
            <person name="Ambacheew D."/>
            <person name="Muzemil S."/>
            <person name="Studholme D.J."/>
        </authorList>
    </citation>
    <scope>NUCLEOTIDE SEQUENCE [LARGE SCALE GENOMIC DNA]</scope>
</reference>
<evidence type="ECO:0000256" key="1">
    <source>
        <dbReference type="SAM" id="MobiDB-lite"/>
    </source>
</evidence>
<organism evidence="2 3">
    <name type="scientific">Ensete ventricosum</name>
    <name type="common">Abyssinian banana</name>
    <name type="synonym">Musa ensete</name>
    <dbReference type="NCBI Taxonomy" id="4639"/>
    <lineage>
        <taxon>Eukaryota</taxon>
        <taxon>Viridiplantae</taxon>
        <taxon>Streptophyta</taxon>
        <taxon>Embryophyta</taxon>
        <taxon>Tracheophyta</taxon>
        <taxon>Spermatophyta</taxon>
        <taxon>Magnoliopsida</taxon>
        <taxon>Liliopsida</taxon>
        <taxon>Zingiberales</taxon>
        <taxon>Musaceae</taxon>
        <taxon>Ensete</taxon>
    </lineage>
</organism>
<accession>A0A427A586</accession>
<feature type="region of interest" description="Disordered" evidence="1">
    <location>
        <begin position="111"/>
        <end position="154"/>
    </location>
</feature>
<evidence type="ECO:0000313" key="2">
    <source>
        <dbReference type="EMBL" id="RRT71364.1"/>
    </source>
</evidence>
<protein>
    <submittedName>
        <fullName evidence="2">Uncharacterized protein</fullName>
    </submittedName>
</protein>
<feature type="compositionally biased region" description="Basic and acidic residues" evidence="1">
    <location>
        <begin position="119"/>
        <end position="131"/>
    </location>
</feature>
<dbReference type="Proteomes" id="UP000287651">
    <property type="component" value="Unassembled WGS sequence"/>
</dbReference>
<feature type="region of interest" description="Disordered" evidence="1">
    <location>
        <begin position="54"/>
        <end position="86"/>
    </location>
</feature>
<dbReference type="EMBL" id="AMZH03003730">
    <property type="protein sequence ID" value="RRT71364.1"/>
    <property type="molecule type" value="Genomic_DNA"/>
</dbReference>
<evidence type="ECO:0000313" key="3">
    <source>
        <dbReference type="Proteomes" id="UP000287651"/>
    </source>
</evidence>
<comment type="caution">
    <text evidence="2">The sequence shown here is derived from an EMBL/GenBank/DDBJ whole genome shotgun (WGS) entry which is preliminary data.</text>
</comment>
<dbReference type="AlphaFoldDB" id="A0A427A586"/>
<gene>
    <name evidence="2" type="ORF">B296_00005196</name>
</gene>
<feature type="compositionally biased region" description="Basic and acidic residues" evidence="1">
    <location>
        <begin position="143"/>
        <end position="154"/>
    </location>
</feature>
<proteinExistence type="predicted"/>
<name>A0A427A586_ENSVE</name>
<sequence length="238" mass="25611">MGSTQRLGWLSSSYSSTLVTKLEGAQGKAGRLVKDEIMQSGRCCVMTEGVVQSSQRGKLLKQDGSPGGISPSDSKLGLGDLSTGQEDAEAGTLEEYATLLPFELSGTRELLGGHNNVEAGDRKGRGIDDKSSGAQLPKSKASVRKEVDSEEHHSTAEVDLLGRAVDASQRIVGLWAWQHHGTTDVGLPWSHRPLALMEGVKGAEEVENAKANSKYQDRAEGQRPRNFLRPVLNDFLSK</sequence>